<proteinExistence type="predicted"/>
<keyword evidence="1" id="KW-0732">Signal</keyword>
<feature type="signal peptide" evidence="1">
    <location>
        <begin position="1"/>
        <end position="16"/>
    </location>
</feature>
<evidence type="ECO:0000256" key="1">
    <source>
        <dbReference type="SAM" id="SignalP"/>
    </source>
</evidence>
<dbReference type="EMBL" id="BTRK01000005">
    <property type="protein sequence ID" value="GMR56258.1"/>
    <property type="molecule type" value="Genomic_DNA"/>
</dbReference>
<organism evidence="2 3">
    <name type="scientific">Pristionchus mayeri</name>
    <dbReference type="NCBI Taxonomy" id="1317129"/>
    <lineage>
        <taxon>Eukaryota</taxon>
        <taxon>Metazoa</taxon>
        <taxon>Ecdysozoa</taxon>
        <taxon>Nematoda</taxon>
        <taxon>Chromadorea</taxon>
        <taxon>Rhabditida</taxon>
        <taxon>Rhabditina</taxon>
        <taxon>Diplogasteromorpha</taxon>
        <taxon>Diplogasteroidea</taxon>
        <taxon>Neodiplogasteridae</taxon>
        <taxon>Pristionchus</taxon>
    </lineage>
</organism>
<accession>A0AAN5D479</accession>
<comment type="caution">
    <text evidence="2">The sequence shown here is derived from an EMBL/GenBank/DDBJ whole genome shotgun (WGS) entry which is preliminary data.</text>
</comment>
<feature type="chain" id="PRO_5043006595" evidence="1">
    <location>
        <begin position="17"/>
        <end position="169"/>
    </location>
</feature>
<keyword evidence="3" id="KW-1185">Reference proteome</keyword>
<name>A0AAN5D479_9BILA</name>
<gene>
    <name evidence="2" type="ORF">PMAYCL1PPCAC_26453</name>
</gene>
<dbReference type="Proteomes" id="UP001328107">
    <property type="component" value="Unassembled WGS sequence"/>
</dbReference>
<evidence type="ECO:0000313" key="3">
    <source>
        <dbReference type="Proteomes" id="UP001328107"/>
    </source>
</evidence>
<reference evidence="3" key="1">
    <citation type="submission" date="2022-10" db="EMBL/GenBank/DDBJ databases">
        <title>Genome assembly of Pristionchus species.</title>
        <authorList>
            <person name="Yoshida K."/>
            <person name="Sommer R.J."/>
        </authorList>
    </citation>
    <scope>NUCLEOTIDE SEQUENCE [LARGE SCALE GENOMIC DNA]</scope>
    <source>
        <strain evidence="3">RS5460</strain>
    </source>
</reference>
<protein>
    <submittedName>
        <fullName evidence="2">Uncharacterized protein</fullName>
    </submittedName>
</protein>
<dbReference type="AlphaFoldDB" id="A0AAN5D479"/>
<sequence>MKPLLLLLLVLASSQCYEVLIKNNKATPITVQVRIGDGSKDVELPAHTEWSTSTYRQLLKTDVFAAIMENLLADLSPALSDPNGLTLTVRYRNEGFSTATGMNIDTGFFSLPIFTCNEIVQSKCSGTWQRSTRYEAVIASFQHRWAEVKAGNCLGVESRVKIEVGLANK</sequence>
<evidence type="ECO:0000313" key="2">
    <source>
        <dbReference type="EMBL" id="GMR56258.1"/>
    </source>
</evidence>